<dbReference type="AlphaFoldDB" id="B9ES81"/>
<protein>
    <submittedName>
        <fullName evidence="1">Uncharacterized protein</fullName>
    </submittedName>
</protein>
<accession>B9ES81</accession>
<dbReference type="HOGENOM" id="CLU_2701824_0_0_3"/>
<evidence type="ECO:0000313" key="2">
    <source>
        <dbReference type="Proteomes" id="UP000001423"/>
    </source>
</evidence>
<proteinExistence type="predicted"/>
<dbReference type="KEGG" id="pmt:PMT_2697"/>
<name>B9ES81_PROMM</name>
<sequence length="74" mass="8136">MMLKASLMRSLSNTRSRTVVIQASSIFRIKIQAPDSDKASENSLLINFLHRFLAPGMSIANPARPLAINVVLVL</sequence>
<organism evidence="1 2">
    <name type="scientific">Prochlorococcus marinus (strain MIT 9313)</name>
    <dbReference type="NCBI Taxonomy" id="74547"/>
    <lineage>
        <taxon>Bacteria</taxon>
        <taxon>Bacillati</taxon>
        <taxon>Cyanobacteriota</taxon>
        <taxon>Cyanophyceae</taxon>
        <taxon>Synechococcales</taxon>
        <taxon>Prochlorococcaceae</taxon>
        <taxon>Prochlorococcus</taxon>
    </lineage>
</organism>
<evidence type="ECO:0000313" key="1">
    <source>
        <dbReference type="EMBL" id="CAX32219.1"/>
    </source>
</evidence>
<gene>
    <name evidence="1" type="ordered locus">PMT_2697</name>
</gene>
<reference evidence="1 2" key="1">
    <citation type="journal article" date="2003" name="Nature">
        <title>Genome divergence in two Prochlorococcus ecotypes reflects oceanic niche differentiation.</title>
        <authorList>
            <person name="Rocap G."/>
            <person name="Larimer F.W."/>
            <person name="Lamerdin J.E."/>
            <person name="Malfatti S."/>
            <person name="Chain P."/>
            <person name="Ahlgren N.A."/>
            <person name="Arellano A."/>
            <person name="Coleman M."/>
            <person name="Hauser L."/>
            <person name="Hess W.R."/>
            <person name="Johnson Z.I."/>
            <person name="Land M.L."/>
            <person name="Lindell D."/>
            <person name="Post A.F."/>
            <person name="Regala W."/>
            <person name="Shah M."/>
            <person name="Shaw S.L."/>
            <person name="Steglich C."/>
            <person name="Sullivan M.B."/>
            <person name="Ting C.S."/>
            <person name="Tolonen A."/>
            <person name="Webb E.A."/>
            <person name="Zinser E.R."/>
            <person name="Chisholm S.W."/>
        </authorList>
    </citation>
    <scope>NUCLEOTIDE SEQUENCE [LARGE SCALE GENOMIC DNA]</scope>
    <source>
        <strain evidence="2">MIT 9313</strain>
    </source>
</reference>
<dbReference type="Proteomes" id="UP000001423">
    <property type="component" value="Chromosome"/>
</dbReference>
<keyword evidence="2" id="KW-1185">Reference proteome</keyword>
<dbReference type="EMBL" id="BX548175">
    <property type="protein sequence ID" value="CAX32219.1"/>
    <property type="molecule type" value="Genomic_DNA"/>
</dbReference>